<comment type="similarity">
    <text evidence="3">Belongs to the methyl-accepting chemotaxis (MCP) protein family.</text>
</comment>
<dbReference type="PROSITE" id="PS50111">
    <property type="entry name" value="CHEMOTAXIS_TRANSDUC_2"/>
    <property type="match status" value="1"/>
</dbReference>
<keyword evidence="2" id="KW-0145">Chemotaxis</keyword>
<keyword evidence="4" id="KW-0807">Transducer</keyword>
<evidence type="ECO:0000256" key="4">
    <source>
        <dbReference type="PROSITE-ProRule" id="PRU00284"/>
    </source>
</evidence>
<dbReference type="SMART" id="SM00283">
    <property type="entry name" value="MA"/>
    <property type="match status" value="1"/>
</dbReference>
<keyword evidence="8" id="KW-1185">Reference proteome</keyword>
<protein>
    <submittedName>
        <fullName evidence="7">Chemotaxis protein</fullName>
    </submittedName>
</protein>
<feature type="domain" description="HAMP" evidence="6">
    <location>
        <begin position="183"/>
        <end position="235"/>
    </location>
</feature>
<evidence type="ECO:0000256" key="3">
    <source>
        <dbReference type="ARBA" id="ARBA00029447"/>
    </source>
</evidence>
<dbReference type="SUPFAM" id="SSF58104">
    <property type="entry name" value="Methyl-accepting chemotaxis protein (MCP) signaling domain"/>
    <property type="match status" value="1"/>
</dbReference>
<dbReference type="GO" id="GO:0020037">
    <property type="term" value="F:heme binding"/>
    <property type="evidence" value="ECO:0007669"/>
    <property type="project" value="InterPro"/>
</dbReference>
<comment type="subcellular location">
    <subcellularLocation>
        <location evidence="1">Membrane</location>
    </subcellularLocation>
</comment>
<dbReference type="PANTHER" id="PTHR43531">
    <property type="entry name" value="PROTEIN ICFG"/>
    <property type="match status" value="1"/>
</dbReference>
<dbReference type="InterPro" id="IPR004090">
    <property type="entry name" value="Chemotax_Me-accpt_rcpt"/>
</dbReference>
<evidence type="ECO:0000313" key="8">
    <source>
        <dbReference type="Proteomes" id="UP000070498"/>
    </source>
</evidence>
<dbReference type="SUPFAM" id="SSF46458">
    <property type="entry name" value="Globin-like"/>
    <property type="match status" value="1"/>
</dbReference>
<dbReference type="AlphaFoldDB" id="A0A135P4V6"/>
<name>A0A135P4V6_9HYPH</name>
<dbReference type="InterPro" id="IPR009050">
    <property type="entry name" value="Globin-like_sf"/>
</dbReference>
<dbReference type="InterPro" id="IPR039379">
    <property type="entry name" value="Protoglobin_sensor_dom"/>
</dbReference>
<dbReference type="FunFam" id="1.10.287.950:FF:000001">
    <property type="entry name" value="Methyl-accepting chemotaxis sensory transducer"/>
    <property type="match status" value="1"/>
</dbReference>
<evidence type="ECO:0000313" key="7">
    <source>
        <dbReference type="EMBL" id="KXG86440.1"/>
    </source>
</evidence>
<dbReference type="GO" id="GO:0004888">
    <property type="term" value="F:transmembrane signaling receptor activity"/>
    <property type="evidence" value="ECO:0007669"/>
    <property type="project" value="InterPro"/>
</dbReference>
<dbReference type="CDD" id="cd01068">
    <property type="entry name" value="globin_sensor"/>
    <property type="match status" value="1"/>
</dbReference>
<dbReference type="InterPro" id="IPR012292">
    <property type="entry name" value="Globin/Proto"/>
</dbReference>
<evidence type="ECO:0000259" key="5">
    <source>
        <dbReference type="PROSITE" id="PS50111"/>
    </source>
</evidence>
<evidence type="ECO:0000259" key="6">
    <source>
        <dbReference type="PROSITE" id="PS50885"/>
    </source>
</evidence>
<dbReference type="PRINTS" id="PR00260">
    <property type="entry name" value="CHEMTRNSDUCR"/>
</dbReference>
<dbReference type="InterPro" id="IPR004089">
    <property type="entry name" value="MCPsignal_dom"/>
</dbReference>
<dbReference type="InterPro" id="IPR044398">
    <property type="entry name" value="Globin-sensor_dom"/>
</dbReference>
<dbReference type="PROSITE" id="PS50885">
    <property type="entry name" value="HAMP"/>
    <property type="match status" value="1"/>
</dbReference>
<feature type="domain" description="Methyl-accepting transducer" evidence="5">
    <location>
        <begin position="240"/>
        <end position="469"/>
    </location>
</feature>
<evidence type="ECO:0000256" key="2">
    <source>
        <dbReference type="ARBA" id="ARBA00022500"/>
    </source>
</evidence>
<dbReference type="GO" id="GO:0006935">
    <property type="term" value="P:chemotaxis"/>
    <property type="evidence" value="ECO:0007669"/>
    <property type="project" value="UniProtKB-KW"/>
</dbReference>
<dbReference type="Gene3D" id="1.10.490.10">
    <property type="entry name" value="Globins"/>
    <property type="match status" value="1"/>
</dbReference>
<dbReference type="CDD" id="cd11386">
    <property type="entry name" value="MCP_signal"/>
    <property type="match status" value="1"/>
</dbReference>
<dbReference type="Gene3D" id="1.10.287.950">
    <property type="entry name" value="Methyl-accepting chemotaxis protein"/>
    <property type="match status" value="1"/>
</dbReference>
<dbReference type="GO" id="GO:0019825">
    <property type="term" value="F:oxygen binding"/>
    <property type="evidence" value="ECO:0007669"/>
    <property type="project" value="InterPro"/>
</dbReference>
<dbReference type="Proteomes" id="UP000070498">
    <property type="component" value="Unassembled WGS sequence"/>
</dbReference>
<dbReference type="STRING" id="2052828.ATO67_03135"/>
<dbReference type="PANTHER" id="PTHR43531:SF11">
    <property type="entry name" value="METHYL-ACCEPTING CHEMOTAXIS PROTEIN 3"/>
    <property type="match status" value="1"/>
</dbReference>
<dbReference type="GO" id="GO:0007165">
    <property type="term" value="P:signal transduction"/>
    <property type="evidence" value="ECO:0007669"/>
    <property type="project" value="UniProtKB-KW"/>
</dbReference>
<evidence type="ECO:0000256" key="1">
    <source>
        <dbReference type="ARBA" id="ARBA00004370"/>
    </source>
</evidence>
<sequence length="498" mass="54201">MTGQKSAYYLNERLDFIGLGVEQRRDLAALKPVITASLDGSLDAFYKKAKVTPDTAKFFANEAHIQHAKTMQVKHWSRIASAAFDSEYTTAVTAIGRTHARLGLEPRWYIGGYALVLEGIINAVVESQLKGFMVEKKGKKVAKDITVAVKAAMLDMDYSISVYLEALAEERAKVELEQARMKQEQEHVLSLLNTALNHMAQGDMTSRLDGDLPAEFDGLKNNFNTALAKLSGAFSEIIEESQKISDNTRELTASTDDMARRTEQQAASLEQTAASLEQITTISRQSAQRTEQARDIVKSSAEEAARSRHIVTETVEAMSAIEQSSQKIAQIVSVIDEIAFQTNLLALNAGVEAARAGEAGKGFAVVAQEVRELAQRSANAAKEIRVLIDKSSQDVTSGVSLVSRTGEALNSIGEKVDHIQDHIGAITQAVQEQAVGIREINSAISSMDQLTQQNAAMVEETNAATHGLSDVSNNLAALVSRFNVQKTMSHQQTMYRAA</sequence>
<dbReference type="InterPro" id="IPR051310">
    <property type="entry name" value="MCP_chemotaxis"/>
</dbReference>
<organism evidence="7 8">
    <name type="scientific">Agrobacterium bohemicum</name>
    <dbReference type="NCBI Taxonomy" id="2052828"/>
    <lineage>
        <taxon>Bacteria</taxon>
        <taxon>Pseudomonadati</taxon>
        <taxon>Pseudomonadota</taxon>
        <taxon>Alphaproteobacteria</taxon>
        <taxon>Hyphomicrobiales</taxon>
        <taxon>Rhizobiaceae</taxon>
        <taxon>Rhizobium/Agrobacterium group</taxon>
        <taxon>Agrobacterium</taxon>
    </lineage>
</organism>
<dbReference type="Pfam" id="PF00015">
    <property type="entry name" value="MCPsignal"/>
    <property type="match status" value="1"/>
</dbReference>
<dbReference type="RefSeq" id="WP_067644087.1">
    <property type="nucleotide sequence ID" value="NZ_KQ961023.1"/>
</dbReference>
<comment type="caution">
    <text evidence="7">The sequence shown here is derived from an EMBL/GenBank/DDBJ whole genome shotgun (WGS) entry which is preliminary data.</text>
</comment>
<proteinExistence type="inferred from homology"/>
<dbReference type="InterPro" id="IPR003660">
    <property type="entry name" value="HAMP_dom"/>
</dbReference>
<accession>A0A135P4V6</accession>
<reference evidence="7 8" key="1">
    <citation type="submission" date="2015-11" db="EMBL/GenBank/DDBJ databases">
        <title>Draft genome sequence of Agrobacterium sp. R89-1.</title>
        <authorList>
            <person name="Zahradnik J."/>
            <person name="Kyslikova E."/>
            <person name="Palyzova A."/>
            <person name="Kyslik P."/>
        </authorList>
    </citation>
    <scope>NUCLEOTIDE SEQUENCE [LARGE SCALE GENOMIC DNA]</scope>
    <source>
        <strain evidence="7 8">R89-1</strain>
    </source>
</reference>
<dbReference type="EMBL" id="LNUW01000016">
    <property type="protein sequence ID" value="KXG86440.1"/>
    <property type="molecule type" value="Genomic_DNA"/>
</dbReference>
<dbReference type="GO" id="GO:0016020">
    <property type="term" value="C:membrane"/>
    <property type="evidence" value="ECO:0007669"/>
    <property type="project" value="UniProtKB-SubCell"/>
</dbReference>
<gene>
    <name evidence="7" type="ORF">ATO67_03135</name>
</gene>
<dbReference type="Pfam" id="PF11563">
    <property type="entry name" value="Protoglobin"/>
    <property type="match status" value="1"/>
</dbReference>